<evidence type="ECO:0000256" key="1">
    <source>
        <dbReference type="ARBA" id="ARBA00004651"/>
    </source>
</evidence>
<keyword evidence="2" id="KW-1003">Cell membrane</keyword>
<feature type="transmembrane region" description="Helical" evidence="9">
    <location>
        <begin position="254"/>
        <end position="274"/>
    </location>
</feature>
<dbReference type="InterPro" id="IPR017452">
    <property type="entry name" value="GPCR_Rhodpsn_7TM"/>
</dbReference>
<proteinExistence type="predicted"/>
<dbReference type="CDD" id="cd15390">
    <property type="entry name" value="7tmA_TACR"/>
    <property type="match status" value="1"/>
</dbReference>
<dbReference type="SUPFAM" id="SSF81321">
    <property type="entry name" value="Family A G protein-coupled receptor-like"/>
    <property type="match status" value="1"/>
</dbReference>
<evidence type="ECO:0000256" key="3">
    <source>
        <dbReference type="ARBA" id="ARBA00022692"/>
    </source>
</evidence>
<dbReference type="Pfam" id="PF00001">
    <property type="entry name" value="7tm_1"/>
    <property type="match status" value="1"/>
</dbReference>
<dbReference type="AlphaFoldDB" id="A0ABD0JJP8"/>
<keyword evidence="3 9" id="KW-0812">Transmembrane</keyword>
<evidence type="ECO:0000256" key="8">
    <source>
        <dbReference type="ARBA" id="ARBA00023224"/>
    </source>
</evidence>
<dbReference type="GO" id="GO:0005886">
    <property type="term" value="C:plasma membrane"/>
    <property type="evidence" value="ECO:0007669"/>
    <property type="project" value="UniProtKB-SubCell"/>
</dbReference>
<keyword evidence="4 9" id="KW-1133">Transmembrane helix</keyword>
<evidence type="ECO:0000256" key="5">
    <source>
        <dbReference type="ARBA" id="ARBA00023040"/>
    </source>
</evidence>
<feature type="domain" description="G-protein coupled receptors family 1 profile" evidence="10">
    <location>
        <begin position="50"/>
        <end position="310"/>
    </location>
</feature>
<reference evidence="11 12" key="1">
    <citation type="journal article" date="2023" name="Sci. Data">
        <title>Genome assembly of the Korean intertidal mud-creeper Batillaria attramentaria.</title>
        <authorList>
            <person name="Patra A.K."/>
            <person name="Ho P.T."/>
            <person name="Jun S."/>
            <person name="Lee S.J."/>
            <person name="Kim Y."/>
            <person name="Won Y.J."/>
        </authorList>
    </citation>
    <scope>NUCLEOTIDE SEQUENCE [LARGE SCALE GENOMIC DNA]</scope>
    <source>
        <strain evidence="11">Wonlab-2016</strain>
    </source>
</reference>
<dbReference type="GO" id="GO:0004930">
    <property type="term" value="F:G protein-coupled receptor activity"/>
    <property type="evidence" value="ECO:0007669"/>
    <property type="project" value="UniProtKB-KW"/>
</dbReference>
<evidence type="ECO:0000256" key="9">
    <source>
        <dbReference type="SAM" id="Phobius"/>
    </source>
</evidence>
<dbReference type="PRINTS" id="PR00237">
    <property type="entry name" value="GPCRRHODOPSN"/>
</dbReference>
<dbReference type="PANTHER" id="PTHR46925">
    <property type="entry name" value="G-PROTEIN COUPLED RECEPTOR TKR-1-RELATED"/>
    <property type="match status" value="1"/>
</dbReference>
<keyword evidence="5" id="KW-0297">G-protein coupled receptor</keyword>
<dbReference type="PANTHER" id="PTHR46925:SF2">
    <property type="entry name" value="G-PROTEIN COUPLED RECEPTOR TKR-1-RELATED"/>
    <property type="match status" value="1"/>
</dbReference>
<sequence>MNVTAGQNIVADVNMTSNQTMEVADFTLPWWQQFIFYVIFVAMFVVAAGGNLIVIWIVLAHKRMRTVTNYFLVNLAVADVLISLLNTPFNFLFNLYQDWWFDRGYCKFSFFIAPCAISASVLTFMAIAIDRYIAIIHPLRPRLTGRIVLSIIVVIWVFSVVLAMPNLIVAKTYAFPNGRSICYLHWPDMQDTLDSKQDLIYSTVLMVLNYFLPMVTLACTYVRISWELWISKTIGEAVPMQAERIRSKRKVVKMMVAVVVIFGLCWLPYHAYFIVIQVDQSIRHFRYTQQVYLLIYWLAMSNSMYNPIIYCLMNARFRQGFLQVFRFCPCPPCRKLQRMACHDRGFYSARMSMTQEKADRNGSLMHTTMESIDDTNSTPTASMYRMHPIHVTKPRDRDSCDD</sequence>
<dbReference type="FunFam" id="1.20.1070.10:FF:000291">
    <property type="entry name" value="Predicted protein"/>
    <property type="match status" value="1"/>
</dbReference>
<feature type="transmembrane region" description="Helical" evidence="9">
    <location>
        <begin position="71"/>
        <end position="96"/>
    </location>
</feature>
<feature type="transmembrane region" description="Helical" evidence="9">
    <location>
        <begin position="108"/>
        <end position="127"/>
    </location>
</feature>
<evidence type="ECO:0000313" key="12">
    <source>
        <dbReference type="Proteomes" id="UP001519460"/>
    </source>
</evidence>
<name>A0ABD0JJP8_9CAEN</name>
<feature type="transmembrane region" description="Helical" evidence="9">
    <location>
        <begin position="199"/>
        <end position="222"/>
    </location>
</feature>
<organism evidence="11 12">
    <name type="scientific">Batillaria attramentaria</name>
    <dbReference type="NCBI Taxonomy" id="370345"/>
    <lineage>
        <taxon>Eukaryota</taxon>
        <taxon>Metazoa</taxon>
        <taxon>Spiralia</taxon>
        <taxon>Lophotrochozoa</taxon>
        <taxon>Mollusca</taxon>
        <taxon>Gastropoda</taxon>
        <taxon>Caenogastropoda</taxon>
        <taxon>Sorbeoconcha</taxon>
        <taxon>Cerithioidea</taxon>
        <taxon>Batillariidae</taxon>
        <taxon>Batillaria</taxon>
    </lineage>
</organism>
<evidence type="ECO:0000259" key="10">
    <source>
        <dbReference type="PROSITE" id="PS50262"/>
    </source>
</evidence>
<keyword evidence="8" id="KW-0807">Transducer</keyword>
<dbReference type="EMBL" id="JACVVK020000413">
    <property type="protein sequence ID" value="KAK7475174.1"/>
    <property type="molecule type" value="Genomic_DNA"/>
</dbReference>
<dbReference type="PRINTS" id="PR00244">
    <property type="entry name" value="NEUROKININR"/>
</dbReference>
<evidence type="ECO:0000256" key="7">
    <source>
        <dbReference type="ARBA" id="ARBA00023170"/>
    </source>
</evidence>
<dbReference type="SMART" id="SM01381">
    <property type="entry name" value="7TM_GPCR_Srsx"/>
    <property type="match status" value="1"/>
</dbReference>
<comment type="caution">
    <text evidence="11">The sequence shown here is derived from an EMBL/GenBank/DDBJ whole genome shotgun (WGS) entry which is preliminary data.</text>
</comment>
<evidence type="ECO:0000313" key="11">
    <source>
        <dbReference type="EMBL" id="KAK7475174.1"/>
    </source>
</evidence>
<comment type="subcellular location">
    <subcellularLocation>
        <location evidence="1">Cell membrane</location>
        <topology evidence="1">Multi-pass membrane protein</topology>
    </subcellularLocation>
</comment>
<keyword evidence="6 9" id="KW-0472">Membrane</keyword>
<dbReference type="InterPro" id="IPR000276">
    <property type="entry name" value="GPCR_Rhodpsn"/>
</dbReference>
<feature type="transmembrane region" description="Helical" evidence="9">
    <location>
        <begin position="294"/>
        <end position="313"/>
    </location>
</feature>
<accession>A0ABD0JJP8</accession>
<feature type="transmembrane region" description="Helical" evidence="9">
    <location>
        <begin position="147"/>
        <end position="168"/>
    </location>
</feature>
<dbReference type="PROSITE" id="PS50262">
    <property type="entry name" value="G_PROTEIN_RECEP_F1_2"/>
    <property type="match status" value="1"/>
</dbReference>
<evidence type="ECO:0000256" key="4">
    <source>
        <dbReference type="ARBA" id="ARBA00022989"/>
    </source>
</evidence>
<dbReference type="Proteomes" id="UP001519460">
    <property type="component" value="Unassembled WGS sequence"/>
</dbReference>
<gene>
    <name evidence="11" type="ORF">BaRGS_00033575</name>
</gene>
<keyword evidence="12" id="KW-1185">Reference proteome</keyword>
<evidence type="ECO:0000256" key="6">
    <source>
        <dbReference type="ARBA" id="ARBA00023136"/>
    </source>
</evidence>
<dbReference type="InterPro" id="IPR001681">
    <property type="entry name" value="Neurokn_rcpt"/>
</dbReference>
<feature type="transmembrane region" description="Helical" evidence="9">
    <location>
        <begin position="34"/>
        <end position="59"/>
    </location>
</feature>
<dbReference type="Gene3D" id="1.20.1070.10">
    <property type="entry name" value="Rhodopsin 7-helix transmembrane proteins"/>
    <property type="match status" value="1"/>
</dbReference>
<protein>
    <recommendedName>
        <fullName evidence="10">G-protein coupled receptors family 1 profile domain-containing protein</fullName>
    </recommendedName>
</protein>
<evidence type="ECO:0000256" key="2">
    <source>
        <dbReference type="ARBA" id="ARBA00022475"/>
    </source>
</evidence>
<keyword evidence="7" id="KW-0675">Receptor</keyword>